<dbReference type="PRINTS" id="PR00032">
    <property type="entry name" value="HTHARAC"/>
</dbReference>
<evidence type="ECO:0000256" key="2">
    <source>
        <dbReference type="ARBA" id="ARBA00023125"/>
    </source>
</evidence>
<reference evidence="5 6" key="1">
    <citation type="submission" date="2021-08" db="EMBL/GenBank/DDBJ databases">
        <authorList>
            <person name="Zhang D."/>
            <person name="Zhang A."/>
            <person name="Wang L."/>
        </authorList>
    </citation>
    <scope>NUCLEOTIDE SEQUENCE [LARGE SCALE GENOMIC DNA]</scope>
    <source>
        <strain evidence="5 6">WL0086</strain>
    </source>
</reference>
<name>A0ABZ1C380_9BACT</name>
<keyword evidence="6" id="KW-1185">Reference proteome</keyword>
<protein>
    <submittedName>
        <fullName evidence="5">Helix-turn-helix domain-containing protein</fullName>
    </submittedName>
</protein>
<dbReference type="PANTHER" id="PTHR46796:SF6">
    <property type="entry name" value="ARAC SUBFAMILY"/>
    <property type="match status" value="1"/>
</dbReference>
<dbReference type="PROSITE" id="PS01124">
    <property type="entry name" value="HTH_ARAC_FAMILY_2"/>
    <property type="match status" value="1"/>
</dbReference>
<organism evidence="5 6">
    <name type="scientific">Actomonas aquatica</name>
    <dbReference type="NCBI Taxonomy" id="2866162"/>
    <lineage>
        <taxon>Bacteria</taxon>
        <taxon>Pseudomonadati</taxon>
        <taxon>Verrucomicrobiota</taxon>
        <taxon>Opitutia</taxon>
        <taxon>Opitutales</taxon>
        <taxon>Opitutaceae</taxon>
        <taxon>Actomonas</taxon>
    </lineage>
</organism>
<evidence type="ECO:0000313" key="6">
    <source>
        <dbReference type="Proteomes" id="UP000738431"/>
    </source>
</evidence>
<evidence type="ECO:0000256" key="1">
    <source>
        <dbReference type="ARBA" id="ARBA00023015"/>
    </source>
</evidence>
<dbReference type="SMART" id="SM00342">
    <property type="entry name" value="HTH_ARAC"/>
    <property type="match status" value="1"/>
</dbReference>
<evidence type="ECO:0000313" key="5">
    <source>
        <dbReference type="EMBL" id="WRQ85999.1"/>
    </source>
</evidence>
<dbReference type="EMBL" id="CP139781">
    <property type="protein sequence ID" value="WRQ85999.1"/>
    <property type="molecule type" value="Genomic_DNA"/>
</dbReference>
<dbReference type="InterPro" id="IPR018060">
    <property type="entry name" value="HTH_AraC"/>
</dbReference>
<dbReference type="SUPFAM" id="SSF46689">
    <property type="entry name" value="Homeodomain-like"/>
    <property type="match status" value="2"/>
</dbReference>
<sequence>MPTVAGVTPVPESTSIETFERYVGGACPNAGTGAAWQGLKAWRLLPPRVSRARTIPAVNEPFLAWTYSGDVIFEEREGDSPWISHRIQRGSFFLTNGGDPYECRWRNQSSEVFDTMAVFLDLRVLRTAFDEVFGPDADRARLRDLSAFTDDTLDFYMMQLRGELLRRQASPILIRGTAQAIAIHLARHYAEAIDDPRSVSPALPGFRLRQITAAMEANLAEGFSLDELAAQAQLSKFHFSRLFKQATGLSPSRYLLDLRLKTARRLLRETDRSIIEIALDIGYRNPGRFAQLFRRELGITPSEYRRRL</sequence>
<proteinExistence type="predicted"/>
<dbReference type="InterPro" id="IPR050204">
    <property type="entry name" value="AraC_XylS_family_regulators"/>
</dbReference>
<dbReference type="InterPro" id="IPR020449">
    <property type="entry name" value="Tscrpt_reg_AraC-type_HTH"/>
</dbReference>
<accession>A0ABZ1C380</accession>
<dbReference type="InterPro" id="IPR018062">
    <property type="entry name" value="HTH_AraC-typ_CS"/>
</dbReference>
<evidence type="ECO:0000256" key="3">
    <source>
        <dbReference type="ARBA" id="ARBA00023163"/>
    </source>
</evidence>
<dbReference type="PANTHER" id="PTHR46796">
    <property type="entry name" value="HTH-TYPE TRANSCRIPTIONAL ACTIVATOR RHAS-RELATED"/>
    <property type="match status" value="1"/>
</dbReference>
<dbReference type="Proteomes" id="UP000738431">
    <property type="component" value="Chromosome"/>
</dbReference>
<feature type="domain" description="HTH araC/xylS-type" evidence="4">
    <location>
        <begin position="209"/>
        <end position="307"/>
    </location>
</feature>
<dbReference type="InterPro" id="IPR009057">
    <property type="entry name" value="Homeodomain-like_sf"/>
</dbReference>
<dbReference type="Gene3D" id="1.10.10.60">
    <property type="entry name" value="Homeodomain-like"/>
    <property type="match status" value="2"/>
</dbReference>
<dbReference type="PROSITE" id="PS00041">
    <property type="entry name" value="HTH_ARAC_FAMILY_1"/>
    <property type="match status" value="1"/>
</dbReference>
<gene>
    <name evidence="5" type="ORF">K1X11_014390</name>
</gene>
<reference evidence="5 6" key="2">
    <citation type="submission" date="2023-12" db="EMBL/GenBank/DDBJ databases">
        <title>Description of an unclassified Opitutus bacterium of Verrucomicrobiota.</title>
        <authorList>
            <person name="Zhang D.-F."/>
        </authorList>
    </citation>
    <scope>NUCLEOTIDE SEQUENCE [LARGE SCALE GENOMIC DNA]</scope>
    <source>
        <strain evidence="5 6">WL0086</strain>
    </source>
</reference>
<dbReference type="RefSeq" id="WP_221031511.1">
    <property type="nucleotide sequence ID" value="NZ_CP139781.1"/>
</dbReference>
<evidence type="ECO:0000259" key="4">
    <source>
        <dbReference type="PROSITE" id="PS01124"/>
    </source>
</evidence>
<keyword evidence="2" id="KW-0238">DNA-binding</keyword>
<keyword evidence="3" id="KW-0804">Transcription</keyword>
<keyword evidence="1" id="KW-0805">Transcription regulation</keyword>
<dbReference type="Pfam" id="PF12833">
    <property type="entry name" value="HTH_18"/>
    <property type="match status" value="1"/>
</dbReference>